<dbReference type="RefSeq" id="WP_106246441.1">
    <property type="nucleotide sequence ID" value="NZ_PVZC01000004.1"/>
</dbReference>
<organism evidence="1 2">
    <name type="scientific">Allonocardiopsis opalescens</name>
    <dbReference type="NCBI Taxonomy" id="1144618"/>
    <lineage>
        <taxon>Bacteria</taxon>
        <taxon>Bacillati</taxon>
        <taxon>Actinomycetota</taxon>
        <taxon>Actinomycetes</taxon>
        <taxon>Streptosporangiales</taxon>
        <taxon>Allonocardiopsis</taxon>
    </lineage>
</organism>
<dbReference type="EMBL" id="PVZC01000004">
    <property type="protein sequence ID" value="PRX98878.1"/>
    <property type="molecule type" value="Genomic_DNA"/>
</dbReference>
<accession>A0A2T0Q4Y0</accession>
<evidence type="ECO:0000313" key="2">
    <source>
        <dbReference type="Proteomes" id="UP000237846"/>
    </source>
</evidence>
<dbReference type="Gene3D" id="1.20.5.170">
    <property type="match status" value="2"/>
</dbReference>
<dbReference type="AlphaFoldDB" id="A0A2T0Q4Y0"/>
<proteinExistence type="predicted"/>
<evidence type="ECO:0000313" key="1">
    <source>
        <dbReference type="EMBL" id="PRX98878.1"/>
    </source>
</evidence>
<gene>
    <name evidence="1" type="ORF">CLV72_104458</name>
</gene>
<dbReference type="Proteomes" id="UP000237846">
    <property type="component" value="Unassembled WGS sequence"/>
</dbReference>
<sequence length="172" mass="19293">MSTDVEARMDRVEQEGELLRTLVVEQQRVSTAMFEGLNRILAGQDRLADRMEKLDTKLDTSVNGLNERMDTLDTSVSGLNERMDTLDTSVSGLNERMDTLDTSVNGLNDRMEQLDHRTGALAYDLKEVHSKVSLQYMEAREQSDLIKSISSKLSAIEANQIDLGNRVAKVTK</sequence>
<name>A0A2T0Q4Y0_9ACTN</name>
<reference evidence="1 2" key="1">
    <citation type="submission" date="2018-03" db="EMBL/GenBank/DDBJ databases">
        <title>Genomic Encyclopedia of Archaeal and Bacterial Type Strains, Phase II (KMG-II): from individual species to whole genera.</title>
        <authorList>
            <person name="Goeker M."/>
        </authorList>
    </citation>
    <scope>NUCLEOTIDE SEQUENCE [LARGE SCALE GENOMIC DNA]</scope>
    <source>
        <strain evidence="1 2">DSM 45601</strain>
    </source>
</reference>
<dbReference type="SUPFAM" id="SSF57997">
    <property type="entry name" value="Tropomyosin"/>
    <property type="match status" value="1"/>
</dbReference>
<comment type="caution">
    <text evidence="1">The sequence shown here is derived from an EMBL/GenBank/DDBJ whole genome shotgun (WGS) entry which is preliminary data.</text>
</comment>
<evidence type="ECO:0008006" key="3">
    <source>
        <dbReference type="Google" id="ProtNLM"/>
    </source>
</evidence>
<protein>
    <recommendedName>
        <fullName evidence="3">t-SNARE coiled-coil homology domain-containing protein</fullName>
    </recommendedName>
</protein>
<keyword evidence="2" id="KW-1185">Reference proteome</keyword>